<dbReference type="PANTHER" id="PTHR42998">
    <property type="entry name" value="TYPE I RESTRICTION ENZYME HINDVIIP M PROTEIN-RELATED"/>
    <property type="match status" value="1"/>
</dbReference>
<dbReference type="PANTHER" id="PTHR42998:SF1">
    <property type="entry name" value="TYPE I RESTRICTION ENZYME HINDI METHYLASE SUBUNIT"/>
    <property type="match status" value="1"/>
</dbReference>
<feature type="coiled-coil region" evidence="2">
    <location>
        <begin position="375"/>
        <end position="495"/>
    </location>
</feature>
<dbReference type="InterPro" id="IPR002052">
    <property type="entry name" value="DNA_methylase_N6_adenine_CS"/>
</dbReference>
<dbReference type="Gene3D" id="3.40.50.150">
    <property type="entry name" value="Vaccinia Virus protein VP39"/>
    <property type="match status" value="1"/>
</dbReference>
<dbReference type="EMBL" id="JBIACJ010000014">
    <property type="protein sequence ID" value="MFE8698453.1"/>
    <property type="molecule type" value="Genomic_DNA"/>
</dbReference>
<feature type="domain" description="DNA methylase adenine-specific" evidence="3">
    <location>
        <begin position="174"/>
        <end position="315"/>
    </location>
</feature>
<reference evidence="4 5" key="1">
    <citation type="submission" date="2024-08" db="EMBL/GenBank/DDBJ databases">
        <title>Two novel Cytobacillus novel species.</title>
        <authorList>
            <person name="Liu G."/>
        </authorList>
    </citation>
    <scope>NUCLEOTIDE SEQUENCE [LARGE SCALE GENOMIC DNA]</scope>
    <source>
        <strain evidence="4 5">FJAT-53684</strain>
    </source>
</reference>
<dbReference type="InterPro" id="IPR029063">
    <property type="entry name" value="SAM-dependent_MTases_sf"/>
</dbReference>
<protein>
    <submittedName>
        <fullName evidence="4">N-6 DNA methylase</fullName>
    </submittedName>
</protein>
<keyword evidence="1" id="KW-0680">Restriction system</keyword>
<dbReference type="Proteomes" id="UP001601058">
    <property type="component" value="Unassembled WGS sequence"/>
</dbReference>
<keyword evidence="5" id="KW-1185">Reference proteome</keyword>
<keyword evidence="4" id="KW-0489">Methyltransferase</keyword>
<dbReference type="PRINTS" id="PR00507">
    <property type="entry name" value="N12N6MTFRASE"/>
</dbReference>
<keyword evidence="2" id="KW-0175">Coiled coil</keyword>
<organism evidence="4 5">
    <name type="scientific">Cytobacillus mangrovibacter</name>
    <dbReference type="NCBI Taxonomy" id="3299024"/>
    <lineage>
        <taxon>Bacteria</taxon>
        <taxon>Bacillati</taxon>
        <taxon>Bacillota</taxon>
        <taxon>Bacilli</taxon>
        <taxon>Bacillales</taxon>
        <taxon>Bacillaceae</taxon>
        <taxon>Cytobacillus</taxon>
    </lineage>
</organism>
<dbReference type="RefSeq" id="WP_389222856.1">
    <property type="nucleotide sequence ID" value="NZ_JBIACJ010000014.1"/>
</dbReference>
<evidence type="ECO:0000259" key="3">
    <source>
        <dbReference type="Pfam" id="PF02384"/>
    </source>
</evidence>
<dbReference type="PROSITE" id="PS00092">
    <property type="entry name" value="N6_MTASE"/>
    <property type="match status" value="1"/>
</dbReference>
<dbReference type="Pfam" id="PF02384">
    <property type="entry name" value="N6_Mtase"/>
    <property type="match status" value="2"/>
</dbReference>
<proteinExistence type="predicted"/>
<name>A0ABW6K6F5_9BACI</name>
<evidence type="ECO:0000256" key="2">
    <source>
        <dbReference type="SAM" id="Coils"/>
    </source>
</evidence>
<dbReference type="SUPFAM" id="SSF53335">
    <property type="entry name" value="S-adenosyl-L-methionine-dependent methyltransferases"/>
    <property type="match status" value="1"/>
</dbReference>
<dbReference type="GO" id="GO:0032259">
    <property type="term" value="P:methylation"/>
    <property type="evidence" value="ECO:0007669"/>
    <property type="project" value="UniProtKB-KW"/>
</dbReference>
<dbReference type="InterPro" id="IPR003356">
    <property type="entry name" value="DNA_methylase_A-5"/>
</dbReference>
<evidence type="ECO:0000313" key="5">
    <source>
        <dbReference type="Proteomes" id="UP001601058"/>
    </source>
</evidence>
<gene>
    <name evidence="4" type="ORF">ACFYKT_19275</name>
</gene>
<dbReference type="InterPro" id="IPR052916">
    <property type="entry name" value="Type-I_RE_MTase_Subunit"/>
</dbReference>
<dbReference type="GO" id="GO:0008168">
    <property type="term" value="F:methyltransferase activity"/>
    <property type="evidence" value="ECO:0007669"/>
    <property type="project" value="UniProtKB-KW"/>
</dbReference>
<comment type="caution">
    <text evidence="4">The sequence shown here is derived from an EMBL/GenBank/DDBJ whole genome shotgun (WGS) entry which is preliminary data.</text>
</comment>
<evidence type="ECO:0000256" key="1">
    <source>
        <dbReference type="ARBA" id="ARBA00022747"/>
    </source>
</evidence>
<evidence type="ECO:0000313" key="4">
    <source>
        <dbReference type="EMBL" id="MFE8698453.1"/>
    </source>
</evidence>
<feature type="non-terminal residue" evidence="4">
    <location>
        <position position="1"/>
    </location>
</feature>
<accession>A0ABW6K6F5</accession>
<sequence>ELTKKHLQVCIGPIEGVRLMGSNLRIMDDAFEYLLPTESKKKKGQFFTPRHVVEMCVRMMNPKKTEFVMDPSCGSAGFLLHTMQWAYPAQDKDSRELRKHRYAAKYLWGIDFEERAAKTSRALMLIAGDGHTNIFGPDVSSLDPKSWHETQSGQKLMSKLIESKLLKNKPSREDEANVLRDDDLSWKYFDELQFDVILANPPFAGEMKDKNMLSHYDLAKPALKRAKDKAAKEERDVLFIERILKFLKSGGRAAIVLPQGKFNNSSLAFIREWLLRKARLLAVVGLHPNTFKPHTGTKTSVLFIQKYTEEELAKIKTVKQEIALVCPDYETKINQLISQFENEVDIPEESIPENIADLLFENYGEIESETTEENVEDEFEEALELSDLIERATENIASLRRELLLEKKRLEDMESDVEALKMKAQQEMDIISNDWNETKKALNAALKPHKEKLKADVKDLKEKQKEQIKKVKANIKSIENAIPSAEEELKKLTNRGKLELLLADDEMIGTLKERWIDAEVAKKLDYPIFMAVSEKGGKNNSGDYEYLTDDEGNFIEYDDGQPIIEQDLVNFDLEASDLKDAIALTDDKVCIAEAFVQFAQKQGFDFWRKN</sequence>
<keyword evidence="4" id="KW-0808">Transferase</keyword>
<feature type="domain" description="DNA methylase adenine-specific" evidence="3">
    <location>
        <begin position="26"/>
        <end position="127"/>
    </location>
</feature>